<dbReference type="EMBL" id="CP133270">
    <property type="protein sequence ID" value="WVX66748.1"/>
    <property type="molecule type" value="Genomic_DNA"/>
</dbReference>
<accession>A0ABZ2C523</accession>
<dbReference type="InterPro" id="IPR050238">
    <property type="entry name" value="DNA_Rep/Repair_Clamp_Loader"/>
</dbReference>
<name>A0ABZ2C523_9PROT</name>
<protein>
    <submittedName>
        <fullName evidence="1">DNA polymerase III subunit delta</fullName>
    </submittedName>
</protein>
<dbReference type="InterPro" id="IPR027417">
    <property type="entry name" value="P-loop_NTPase"/>
</dbReference>
<sequence>MLIPDHLPPIIGHEGPQELIYKAFESSRFPHAWILRGVKGIGKFNFALHLSYALFKNKITLPFQIDVEDPLFKRMKSGGHGDLIILALTQDEKGKVAREISAQQVRSITSKLTQTAFEGGWRIVIVDGVENLNRHGANALLKTLEEPPHQTLFLLVTSSLGRLLPTIRSRCQILNFAQLLDSEMKSVLLSLNPNLKSQDLEILLPLAQGSPGRIQHLLALGGLDFCQNMVKAFAHLKAGSLKEVLAFAYTHGDDPEIYEIIEDYIRADLVEGLLEKAQNDLSSEATQTHLKLWDEVTQLFQESRKADLDRKATLSTVLSTLSLKTS</sequence>
<reference evidence="1 2" key="1">
    <citation type="journal article" date="2024" name="Environ. Microbiol.">
        <title>Novel evolutionary insights on the interactions of the Holosporales (Alphaproteobacteria) with eukaryotic hosts from comparative genomics.</title>
        <authorList>
            <person name="Giovannini M."/>
            <person name="Petroni G."/>
            <person name="Castelli M."/>
        </authorList>
    </citation>
    <scope>NUCLEOTIDE SEQUENCE [LARGE SCALE GENOMIC DNA]</scope>
    <source>
        <strain evidence="1 2">US_Bl 15I1</strain>
    </source>
</reference>
<keyword evidence="2" id="KW-1185">Reference proteome</keyword>
<dbReference type="Proteomes" id="UP001330434">
    <property type="component" value="Chromosome"/>
</dbReference>
<dbReference type="Pfam" id="PF13177">
    <property type="entry name" value="DNA_pol3_delta2"/>
    <property type="match status" value="1"/>
</dbReference>
<organism evidence="1 2">
    <name type="scientific">Candidatus Bealeia paramacronuclearis</name>
    <dbReference type="NCBI Taxonomy" id="1921001"/>
    <lineage>
        <taxon>Bacteria</taxon>
        <taxon>Pseudomonadati</taxon>
        <taxon>Pseudomonadota</taxon>
        <taxon>Alphaproteobacteria</taxon>
        <taxon>Holosporales</taxon>
        <taxon>Holosporaceae</taxon>
        <taxon>Candidatus Bealeia</taxon>
    </lineage>
</organism>
<dbReference type="RefSeq" id="WP_331255574.1">
    <property type="nucleotide sequence ID" value="NZ_CP133270.1"/>
</dbReference>
<proteinExistence type="predicted"/>
<dbReference type="PANTHER" id="PTHR11669:SF8">
    <property type="entry name" value="DNA POLYMERASE III SUBUNIT DELTA"/>
    <property type="match status" value="1"/>
</dbReference>
<dbReference type="PANTHER" id="PTHR11669">
    <property type="entry name" value="REPLICATION FACTOR C / DNA POLYMERASE III GAMMA-TAU SUBUNIT"/>
    <property type="match status" value="1"/>
</dbReference>
<dbReference type="Gene3D" id="3.40.50.300">
    <property type="entry name" value="P-loop containing nucleotide triphosphate hydrolases"/>
    <property type="match status" value="1"/>
</dbReference>
<gene>
    <name evidence="1" type="ORF">Bealeia1_00933</name>
</gene>
<evidence type="ECO:0000313" key="2">
    <source>
        <dbReference type="Proteomes" id="UP001330434"/>
    </source>
</evidence>
<evidence type="ECO:0000313" key="1">
    <source>
        <dbReference type="EMBL" id="WVX66748.1"/>
    </source>
</evidence>
<dbReference type="SUPFAM" id="SSF52540">
    <property type="entry name" value="P-loop containing nucleoside triphosphate hydrolases"/>
    <property type="match status" value="1"/>
</dbReference>